<dbReference type="PANTHER" id="PTHR43777">
    <property type="entry name" value="MOLYBDENUM COFACTOR CYTIDYLYLTRANSFERASE"/>
    <property type="match status" value="1"/>
</dbReference>
<dbReference type="Proteomes" id="UP000231092">
    <property type="component" value="Unassembled WGS sequence"/>
</dbReference>
<dbReference type="InterPro" id="IPR025877">
    <property type="entry name" value="MobA-like_NTP_Trfase"/>
</dbReference>
<dbReference type="AlphaFoldDB" id="A0A2M8Z2P0"/>
<dbReference type="CDD" id="cd04182">
    <property type="entry name" value="GT_2_like_f"/>
    <property type="match status" value="1"/>
</dbReference>
<gene>
    <name evidence="2" type="ORF">H171_1172</name>
</gene>
<feature type="domain" description="MobA-like NTP transferase" evidence="1">
    <location>
        <begin position="9"/>
        <end position="172"/>
    </location>
</feature>
<name>A0A2M8Z2P0_9FIRM</name>
<dbReference type="Pfam" id="PF12804">
    <property type="entry name" value="NTP_transf_3"/>
    <property type="match status" value="1"/>
</dbReference>
<dbReference type="OrthoDB" id="285216at2"/>
<evidence type="ECO:0000313" key="2">
    <source>
        <dbReference type="EMBL" id="PJJ27702.1"/>
    </source>
</evidence>
<organism evidence="2 3">
    <name type="scientific">[Clostridium] celerecrescens 18A</name>
    <dbReference type="NCBI Taxonomy" id="1286362"/>
    <lineage>
        <taxon>Bacteria</taxon>
        <taxon>Bacillati</taxon>
        <taxon>Bacillota</taxon>
        <taxon>Clostridia</taxon>
        <taxon>Lachnospirales</taxon>
        <taxon>Lachnospiraceae</taxon>
        <taxon>Lacrimispora</taxon>
    </lineage>
</organism>
<keyword evidence="2" id="KW-0808">Transferase</keyword>
<dbReference type="InterPro" id="IPR029044">
    <property type="entry name" value="Nucleotide-diphossugar_trans"/>
</dbReference>
<dbReference type="GO" id="GO:0016779">
    <property type="term" value="F:nucleotidyltransferase activity"/>
    <property type="evidence" value="ECO:0007669"/>
    <property type="project" value="UniProtKB-KW"/>
</dbReference>
<dbReference type="PANTHER" id="PTHR43777:SF1">
    <property type="entry name" value="MOLYBDENUM COFACTOR CYTIDYLYLTRANSFERASE"/>
    <property type="match status" value="1"/>
</dbReference>
<accession>A0A2M8Z2P0</accession>
<dbReference type="Gene3D" id="3.90.550.10">
    <property type="entry name" value="Spore Coat Polysaccharide Biosynthesis Protein SpsA, Chain A"/>
    <property type="match status" value="1"/>
</dbReference>
<reference evidence="2 3" key="1">
    <citation type="submission" date="2017-11" db="EMBL/GenBank/DDBJ databases">
        <title>Understudied soil microbes with underappreciated capabilities: Untangling the Clostridium saccharolyticum group.</title>
        <authorList>
            <person name="Leschine S."/>
        </authorList>
    </citation>
    <scope>NUCLEOTIDE SEQUENCE [LARGE SCALE GENOMIC DNA]</scope>
    <source>
        <strain evidence="2 3">18A</strain>
    </source>
</reference>
<evidence type="ECO:0000313" key="3">
    <source>
        <dbReference type="Proteomes" id="UP000231092"/>
    </source>
</evidence>
<comment type="caution">
    <text evidence="2">The sequence shown here is derived from an EMBL/GenBank/DDBJ whole genome shotgun (WGS) entry which is preliminary data.</text>
</comment>
<dbReference type="SUPFAM" id="SSF53448">
    <property type="entry name" value="Nucleotide-diphospho-sugar transferases"/>
    <property type="match status" value="1"/>
</dbReference>
<protein>
    <submittedName>
        <fullName evidence="2">CTP:molybdopterin cytidylyltransferase MocA</fullName>
    </submittedName>
</protein>
<dbReference type="EMBL" id="PGET01000001">
    <property type="protein sequence ID" value="PJJ27702.1"/>
    <property type="molecule type" value="Genomic_DNA"/>
</dbReference>
<sequence length="207" mass="23384">MLGASSACGLILAAGLSSRMGDFKPLMPFRGKTLIESTIDSMLAAGVKQIVIVLGYRGDEIESVLRLHYGKEIIYASNPHYETTDMLTSIKYGLRSMPQCRSFFLLPGDMPVVKKNTFHKLLKARPDNRPTVLFPTLGGYRKHPPLIDYRFRDIILQFEGEGGLRQLWKQQEDSIIHVPVDDDGVWTDLDTMEDYEVCISRFCPAKI</sequence>
<proteinExistence type="predicted"/>
<keyword evidence="2" id="KW-0548">Nucleotidyltransferase</keyword>
<evidence type="ECO:0000259" key="1">
    <source>
        <dbReference type="Pfam" id="PF12804"/>
    </source>
</evidence>
<dbReference type="RefSeq" id="WP_100304302.1">
    <property type="nucleotide sequence ID" value="NZ_PGET01000001.1"/>
</dbReference>